<reference evidence="1" key="1">
    <citation type="submission" date="2020-05" db="EMBL/GenBank/DDBJ databases">
        <title>Large-scale comparative analyses of tick genomes elucidate their genetic diversity and vector capacities.</title>
        <authorList>
            <person name="Jia N."/>
            <person name="Wang J."/>
            <person name="Shi W."/>
            <person name="Du L."/>
            <person name="Sun Y."/>
            <person name="Zhan W."/>
            <person name="Jiang J."/>
            <person name="Wang Q."/>
            <person name="Zhang B."/>
            <person name="Ji P."/>
            <person name="Sakyi L.B."/>
            <person name="Cui X."/>
            <person name="Yuan T."/>
            <person name="Jiang B."/>
            <person name="Yang W."/>
            <person name="Lam T.T.-Y."/>
            <person name="Chang Q."/>
            <person name="Ding S."/>
            <person name="Wang X."/>
            <person name="Zhu J."/>
            <person name="Ruan X."/>
            <person name="Zhao L."/>
            <person name="Wei J."/>
            <person name="Que T."/>
            <person name="Du C."/>
            <person name="Cheng J."/>
            <person name="Dai P."/>
            <person name="Han X."/>
            <person name="Huang E."/>
            <person name="Gao Y."/>
            <person name="Liu J."/>
            <person name="Shao H."/>
            <person name="Ye R."/>
            <person name="Li L."/>
            <person name="Wei W."/>
            <person name="Wang X."/>
            <person name="Wang C."/>
            <person name="Yang T."/>
            <person name="Huo Q."/>
            <person name="Li W."/>
            <person name="Guo W."/>
            <person name="Chen H."/>
            <person name="Zhou L."/>
            <person name="Ni X."/>
            <person name="Tian J."/>
            <person name="Zhou Y."/>
            <person name="Sheng Y."/>
            <person name="Liu T."/>
            <person name="Pan Y."/>
            <person name="Xia L."/>
            <person name="Li J."/>
            <person name="Zhao F."/>
            <person name="Cao W."/>
        </authorList>
    </citation>
    <scope>NUCLEOTIDE SEQUENCE</scope>
    <source>
        <strain evidence="1">Dsil-2018</strain>
    </source>
</reference>
<name>A0ACB8C2Z0_DERSI</name>
<keyword evidence="2" id="KW-1185">Reference proteome</keyword>
<dbReference type="EMBL" id="CM023478">
    <property type="protein sequence ID" value="KAH7933209.1"/>
    <property type="molecule type" value="Genomic_DNA"/>
</dbReference>
<sequence length="143" mass="16275">MGVLSLKIVLAFGIMYGISWYLVDQLSLLAYPYCDHPTKCFDYEKELAASVDPSVDPCDNLYDHVCGKWDRLHPDRGDEGGGQLGVLQHRMEVFVLNELERSPPEHPVKAVRRSVSAYQRCLNVFVEKTDHTKVSYRFSNPIA</sequence>
<evidence type="ECO:0000313" key="2">
    <source>
        <dbReference type="Proteomes" id="UP000821865"/>
    </source>
</evidence>
<dbReference type="Proteomes" id="UP000821865">
    <property type="component" value="Chromosome 9"/>
</dbReference>
<proteinExistence type="predicted"/>
<evidence type="ECO:0000313" key="1">
    <source>
        <dbReference type="EMBL" id="KAH7933209.1"/>
    </source>
</evidence>
<protein>
    <submittedName>
        <fullName evidence="1">Uncharacterized protein</fullName>
    </submittedName>
</protein>
<gene>
    <name evidence="1" type="ORF">HPB49_010347</name>
</gene>
<organism evidence="1 2">
    <name type="scientific">Dermacentor silvarum</name>
    <name type="common">Tick</name>
    <dbReference type="NCBI Taxonomy" id="543639"/>
    <lineage>
        <taxon>Eukaryota</taxon>
        <taxon>Metazoa</taxon>
        <taxon>Ecdysozoa</taxon>
        <taxon>Arthropoda</taxon>
        <taxon>Chelicerata</taxon>
        <taxon>Arachnida</taxon>
        <taxon>Acari</taxon>
        <taxon>Parasitiformes</taxon>
        <taxon>Ixodida</taxon>
        <taxon>Ixodoidea</taxon>
        <taxon>Ixodidae</taxon>
        <taxon>Rhipicephalinae</taxon>
        <taxon>Dermacentor</taxon>
    </lineage>
</organism>
<comment type="caution">
    <text evidence="1">The sequence shown here is derived from an EMBL/GenBank/DDBJ whole genome shotgun (WGS) entry which is preliminary data.</text>
</comment>
<accession>A0ACB8C2Z0</accession>